<dbReference type="Proteomes" id="UP001201701">
    <property type="component" value="Unassembled WGS sequence"/>
</dbReference>
<evidence type="ECO:0000313" key="1">
    <source>
        <dbReference type="EMBL" id="MCG7505574.1"/>
    </source>
</evidence>
<gene>
    <name evidence="1" type="ORF">L4923_11180</name>
</gene>
<accession>A0ABS9QG26</accession>
<dbReference type="RefSeq" id="WP_239364857.1">
    <property type="nucleotide sequence ID" value="NZ_JAKREW010000008.1"/>
</dbReference>
<protein>
    <recommendedName>
        <fullName evidence="3">Acetyltransferase</fullName>
    </recommendedName>
</protein>
<dbReference type="EMBL" id="JAKREW010000008">
    <property type="protein sequence ID" value="MCG7505574.1"/>
    <property type="molecule type" value="Genomic_DNA"/>
</dbReference>
<evidence type="ECO:0000313" key="2">
    <source>
        <dbReference type="Proteomes" id="UP001201701"/>
    </source>
</evidence>
<reference evidence="1 2" key="1">
    <citation type="submission" date="2022-02" db="EMBL/GenBank/DDBJ databases">
        <title>Draft genome sequence of Mezorhizobium retamae strain IRAMC:0171 isolated from Retama raetam nodules.</title>
        <authorList>
            <person name="Bengaied R."/>
            <person name="Sbissi I."/>
            <person name="Huber K."/>
            <person name="Ghodbane F."/>
            <person name="Nouioui I."/>
            <person name="Tarhouni M."/>
            <person name="Gtari M."/>
        </authorList>
    </citation>
    <scope>NUCLEOTIDE SEQUENCE [LARGE SCALE GENOMIC DNA]</scope>
    <source>
        <strain evidence="1 2">IRAMC:0171</strain>
    </source>
</reference>
<proteinExistence type="predicted"/>
<name>A0ABS9QG26_9HYPH</name>
<comment type="caution">
    <text evidence="1">The sequence shown here is derived from an EMBL/GenBank/DDBJ whole genome shotgun (WGS) entry which is preliminary data.</text>
</comment>
<sequence length="76" mass="8585">MAIRHSSTSGAAYPDDLKLLKVIYDEICTERGLKRDGAAAENLARAAMDLFSQGVFDEADIRERLKLFLERKKLKN</sequence>
<evidence type="ECO:0008006" key="3">
    <source>
        <dbReference type="Google" id="ProtNLM"/>
    </source>
</evidence>
<keyword evidence="2" id="KW-1185">Reference proteome</keyword>
<organism evidence="1 2">
    <name type="scientific">Mesorhizobium retamae</name>
    <dbReference type="NCBI Taxonomy" id="2912854"/>
    <lineage>
        <taxon>Bacteria</taxon>
        <taxon>Pseudomonadati</taxon>
        <taxon>Pseudomonadota</taxon>
        <taxon>Alphaproteobacteria</taxon>
        <taxon>Hyphomicrobiales</taxon>
        <taxon>Phyllobacteriaceae</taxon>
        <taxon>Mesorhizobium</taxon>
    </lineage>
</organism>